<accession>A0ABQ8Y3Z5</accession>
<keyword evidence="2" id="KW-0378">Hydrolase</keyword>
<dbReference type="InterPro" id="IPR008979">
    <property type="entry name" value="Galactose-bd-like_sf"/>
</dbReference>
<reference evidence="8" key="1">
    <citation type="submission" date="2022-08" db="EMBL/GenBank/DDBJ databases">
        <title>Novel sulfate-reducing endosymbionts in the free-living metamonad Anaeramoeba.</title>
        <authorList>
            <person name="Jerlstrom-Hultqvist J."/>
            <person name="Cepicka I."/>
            <person name="Gallot-Lavallee L."/>
            <person name="Salas-Leiva D."/>
            <person name="Curtis B.A."/>
            <person name="Zahonova K."/>
            <person name="Pipaliya S."/>
            <person name="Dacks J."/>
            <person name="Roger A.J."/>
        </authorList>
    </citation>
    <scope>NUCLEOTIDE SEQUENCE</scope>
    <source>
        <strain evidence="8">Schooner1</strain>
    </source>
</reference>
<keyword evidence="5" id="KW-0732">Signal</keyword>
<evidence type="ECO:0000256" key="3">
    <source>
        <dbReference type="ARBA" id="ARBA00022825"/>
    </source>
</evidence>
<organism evidence="8 9">
    <name type="scientific">Anaeramoeba flamelloides</name>
    <dbReference type="NCBI Taxonomy" id="1746091"/>
    <lineage>
        <taxon>Eukaryota</taxon>
        <taxon>Metamonada</taxon>
        <taxon>Anaeramoebidae</taxon>
        <taxon>Anaeramoeba</taxon>
    </lineage>
</organism>
<evidence type="ECO:0000256" key="1">
    <source>
        <dbReference type="ARBA" id="ARBA00022670"/>
    </source>
</evidence>
<keyword evidence="1" id="KW-0645">Protease</keyword>
<dbReference type="EMBL" id="JAOAOG010000226">
    <property type="protein sequence ID" value="KAJ6239334.1"/>
    <property type="molecule type" value="Genomic_DNA"/>
</dbReference>
<dbReference type="PANTHER" id="PTHR42884">
    <property type="entry name" value="PROPROTEIN CONVERTASE SUBTILISIN/KEXIN-RELATED"/>
    <property type="match status" value="1"/>
</dbReference>
<feature type="compositionally biased region" description="Low complexity" evidence="4">
    <location>
        <begin position="519"/>
        <end position="528"/>
    </location>
</feature>
<gene>
    <name evidence="8" type="ORF">M0813_25217</name>
</gene>
<evidence type="ECO:0000313" key="9">
    <source>
        <dbReference type="Proteomes" id="UP001150062"/>
    </source>
</evidence>
<dbReference type="Proteomes" id="UP001150062">
    <property type="component" value="Unassembled WGS sequence"/>
</dbReference>
<feature type="region of interest" description="Disordered" evidence="4">
    <location>
        <begin position="494"/>
        <end position="528"/>
    </location>
</feature>
<feature type="compositionally biased region" description="Pro residues" evidence="4">
    <location>
        <begin position="494"/>
        <end position="518"/>
    </location>
</feature>
<evidence type="ECO:0000256" key="2">
    <source>
        <dbReference type="ARBA" id="ARBA00022801"/>
    </source>
</evidence>
<evidence type="ECO:0000256" key="4">
    <source>
        <dbReference type="SAM" id="MobiDB-lite"/>
    </source>
</evidence>
<feature type="domain" description="Peptidase S8/S53" evidence="6">
    <location>
        <begin position="117"/>
        <end position="346"/>
    </location>
</feature>
<protein>
    <submittedName>
        <fullName evidence="8">Neuroendocrine convertase 1</fullName>
    </submittedName>
</protein>
<keyword evidence="9" id="KW-1185">Reference proteome</keyword>
<dbReference type="SUPFAM" id="SSF49785">
    <property type="entry name" value="Galactose-binding domain-like"/>
    <property type="match status" value="1"/>
</dbReference>
<proteinExistence type="predicted"/>
<comment type="caution">
    <text evidence="8">The sequence shown here is derived from an EMBL/GenBank/DDBJ whole genome shotgun (WGS) entry which is preliminary data.</text>
</comment>
<dbReference type="Pfam" id="PF01483">
    <property type="entry name" value="P_proprotein"/>
    <property type="match status" value="1"/>
</dbReference>
<evidence type="ECO:0000259" key="7">
    <source>
        <dbReference type="Pfam" id="PF01483"/>
    </source>
</evidence>
<dbReference type="SUPFAM" id="SSF52743">
    <property type="entry name" value="Subtilisin-like"/>
    <property type="match status" value="1"/>
</dbReference>
<sequence>MALFIKVAFFFFFLQFIVCETFNEQYLGLQYYIKNYGGDDLIEGLDHNIYGVLVNESLSGEGVVTKFVGYGIYHHNETDGNMLFQHSYNYLPGENSSDPYANFREGYSCIDLVGNVASAKNGECILGIAYNSKFVVRKVRRIGTIANEGLIAEAIWDNSTFDRSNTSISILSLKPENSDQAIYYIKPFKLIQEAISNATQFGRNGRGTIFVSYSGIQFYANQLPIAKIRQVIVVAPISCEGTSQLRPSIDLKNILVAGVVGTNNKQIPSPGVDVNNEQACTATYNQERASSDIAGIVALVFEANPNLNWLDVQYLLVKSARYDKLKKYPFTYNGKNLKWSSYYGFGVPDAQIFVDTAKNWNSFPKEEKSVSLEKSFDQKQIHYSNTTEVCFNVTNSLLTVFQAQIEISLTQAAISLIQIILQSPYKQDISLTSYNLENSHSFDNYPFTTRFFFGERSDGLWKVKIINNHETFTPLLSNLKLSLFGISVLDDPDPAPLPPDPTPTPSSSPSPSPSPSPSTAPSTAPTVSPAPFISNETIVIRFSSTNVIHQNAIYLFSFFILISIFL</sequence>
<evidence type="ECO:0000313" key="8">
    <source>
        <dbReference type="EMBL" id="KAJ6239334.1"/>
    </source>
</evidence>
<dbReference type="InterPro" id="IPR000209">
    <property type="entry name" value="Peptidase_S8/S53_dom"/>
</dbReference>
<dbReference type="Gene3D" id="2.60.120.260">
    <property type="entry name" value="Galactose-binding domain-like"/>
    <property type="match status" value="1"/>
</dbReference>
<evidence type="ECO:0000259" key="6">
    <source>
        <dbReference type="Pfam" id="PF00082"/>
    </source>
</evidence>
<keyword evidence="3" id="KW-0720">Serine protease</keyword>
<feature type="domain" description="P/Homo B" evidence="7">
    <location>
        <begin position="402"/>
        <end position="482"/>
    </location>
</feature>
<dbReference type="Gene3D" id="3.40.50.200">
    <property type="entry name" value="Peptidase S8/S53 domain"/>
    <property type="match status" value="1"/>
</dbReference>
<dbReference type="InterPro" id="IPR036852">
    <property type="entry name" value="Peptidase_S8/S53_dom_sf"/>
</dbReference>
<evidence type="ECO:0000256" key="5">
    <source>
        <dbReference type="SAM" id="SignalP"/>
    </source>
</evidence>
<name>A0ABQ8Y3Z5_9EUKA</name>
<dbReference type="PANTHER" id="PTHR42884:SF14">
    <property type="entry name" value="NEUROENDOCRINE CONVERTASE 1"/>
    <property type="match status" value="1"/>
</dbReference>
<feature type="signal peptide" evidence="5">
    <location>
        <begin position="1"/>
        <end position="19"/>
    </location>
</feature>
<dbReference type="InterPro" id="IPR002884">
    <property type="entry name" value="P_dom"/>
</dbReference>
<feature type="chain" id="PRO_5046574935" evidence="5">
    <location>
        <begin position="20"/>
        <end position="566"/>
    </location>
</feature>
<dbReference type="Pfam" id="PF00082">
    <property type="entry name" value="Peptidase_S8"/>
    <property type="match status" value="1"/>
</dbReference>